<dbReference type="AlphaFoldDB" id="A0A1H6JY87"/>
<reference evidence="2 3" key="1">
    <citation type="submission" date="2016-10" db="EMBL/GenBank/DDBJ databases">
        <authorList>
            <person name="de Groot N.N."/>
        </authorList>
    </citation>
    <scope>NUCLEOTIDE SEQUENCE [LARGE SCALE GENOMIC DNA]</scope>
    <source>
        <strain evidence="2 3">IBRC-M10418</strain>
    </source>
</reference>
<protein>
    <submittedName>
        <fullName evidence="2">PAS domain S-box-containing protein</fullName>
    </submittedName>
</protein>
<evidence type="ECO:0000313" key="2">
    <source>
        <dbReference type="EMBL" id="SEH65594.1"/>
    </source>
</evidence>
<dbReference type="NCBIfam" id="TIGR00229">
    <property type="entry name" value="sensory_box"/>
    <property type="match status" value="1"/>
</dbReference>
<keyword evidence="3" id="KW-1185">Reference proteome</keyword>
<evidence type="ECO:0000259" key="1">
    <source>
        <dbReference type="PROSITE" id="PS50112"/>
    </source>
</evidence>
<gene>
    <name evidence="2" type="ORF">SAMN05192561_12214</name>
</gene>
<accession>A0A1H6JY87</accession>
<dbReference type="InterPro" id="IPR035965">
    <property type="entry name" value="PAS-like_dom_sf"/>
</dbReference>
<dbReference type="SMART" id="SM00091">
    <property type="entry name" value="PAS"/>
    <property type="match status" value="1"/>
</dbReference>
<dbReference type="CDD" id="cd00130">
    <property type="entry name" value="PAS"/>
    <property type="match status" value="1"/>
</dbReference>
<organism evidence="2 3">
    <name type="scientific">Halopenitus malekzadehii</name>
    <dbReference type="NCBI Taxonomy" id="1267564"/>
    <lineage>
        <taxon>Archaea</taxon>
        <taxon>Methanobacteriati</taxon>
        <taxon>Methanobacteriota</taxon>
        <taxon>Stenosarchaea group</taxon>
        <taxon>Halobacteria</taxon>
        <taxon>Halobacteriales</taxon>
        <taxon>Haloferacaceae</taxon>
        <taxon>Halopenitus</taxon>
    </lineage>
</organism>
<sequence length="130" mass="14510">MADSPDGNTPERDDDLFRSLVDRAAVGLFIIDPETGQILDANDRVCEWLGYAKEEVRDMTIFDCQTTFSRPPEWQTFVRRVRDEGGVEIENEIRTDTGSTLPVEGSISVASVDGTEYVVAIPRRVADRDG</sequence>
<dbReference type="STRING" id="1267564.SAMN05192561_12214"/>
<dbReference type="Pfam" id="PF13426">
    <property type="entry name" value="PAS_9"/>
    <property type="match status" value="1"/>
</dbReference>
<dbReference type="Proteomes" id="UP000199215">
    <property type="component" value="Unassembled WGS sequence"/>
</dbReference>
<dbReference type="Gene3D" id="3.30.450.20">
    <property type="entry name" value="PAS domain"/>
    <property type="match status" value="1"/>
</dbReference>
<feature type="domain" description="PAS" evidence="1">
    <location>
        <begin position="13"/>
        <end position="56"/>
    </location>
</feature>
<evidence type="ECO:0000313" key="3">
    <source>
        <dbReference type="Proteomes" id="UP000199215"/>
    </source>
</evidence>
<dbReference type="InterPro" id="IPR000014">
    <property type="entry name" value="PAS"/>
</dbReference>
<name>A0A1H6JY87_9EURY</name>
<proteinExistence type="predicted"/>
<dbReference type="EMBL" id="FNWU01000022">
    <property type="protein sequence ID" value="SEH65594.1"/>
    <property type="molecule type" value="Genomic_DNA"/>
</dbReference>
<dbReference type="PROSITE" id="PS50112">
    <property type="entry name" value="PAS"/>
    <property type="match status" value="1"/>
</dbReference>
<dbReference type="SUPFAM" id="SSF55785">
    <property type="entry name" value="PYP-like sensor domain (PAS domain)"/>
    <property type="match status" value="1"/>
</dbReference>